<dbReference type="Pfam" id="PF09856">
    <property type="entry name" value="ScfRs"/>
    <property type="match status" value="1"/>
</dbReference>
<dbReference type="InterPro" id="IPR010982">
    <property type="entry name" value="Lambda_DNA-bd_dom_sf"/>
</dbReference>
<evidence type="ECO:0000259" key="5">
    <source>
        <dbReference type="PROSITE" id="PS50943"/>
    </source>
</evidence>
<name>A0ABZ0B7L0_9SPHN</name>
<dbReference type="InterPro" id="IPR018653">
    <property type="entry name" value="ScfR_C"/>
</dbReference>
<evidence type="ECO:0000313" key="6">
    <source>
        <dbReference type="EMBL" id="WNO53368.1"/>
    </source>
</evidence>
<dbReference type="InterPro" id="IPR026281">
    <property type="entry name" value="HTH_RamB"/>
</dbReference>
<dbReference type="Gene3D" id="1.10.260.40">
    <property type="entry name" value="lambda repressor-like DNA-binding domains"/>
    <property type="match status" value="1"/>
</dbReference>
<protein>
    <submittedName>
        <fullName evidence="6">Short-chain fatty acyl-CoA regulator family protein</fullName>
    </submittedName>
</protein>
<evidence type="ECO:0000256" key="4">
    <source>
        <dbReference type="ARBA" id="ARBA00023163"/>
    </source>
</evidence>
<evidence type="ECO:0000256" key="2">
    <source>
        <dbReference type="ARBA" id="ARBA00023015"/>
    </source>
</evidence>
<dbReference type="SUPFAM" id="SSF47413">
    <property type="entry name" value="lambda repressor-like DNA-binding domains"/>
    <property type="match status" value="1"/>
</dbReference>
<evidence type="ECO:0000313" key="7">
    <source>
        <dbReference type="Proteomes" id="UP001302249"/>
    </source>
</evidence>
<evidence type="ECO:0000256" key="3">
    <source>
        <dbReference type="ARBA" id="ARBA00023125"/>
    </source>
</evidence>
<feature type="domain" description="HTH cro/C1-type" evidence="5">
    <location>
        <begin position="12"/>
        <end position="66"/>
    </location>
</feature>
<dbReference type="CDD" id="cd00093">
    <property type="entry name" value="HTH_XRE"/>
    <property type="match status" value="1"/>
</dbReference>
<dbReference type="InterPro" id="IPR050807">
    <property type="entry name" value="TransReg_Diox_bact_type"/>
</dbReference>
<keyword evidence="2" id="KW-0805">Transcription regulation</keyword>
<gene>
    <name evidence="6" type="ORF">RPR59_13085</name>
</gene>
<dbReference type="RefSeq" id="WP_313914760.1">
    <property type="nucleotide sequence ID" value="NZ_CP135076.1"/>
</dbReference>
<dbReference type="PROSITE" id="PS50943">
    <property type="entry name" value="HTH_CROC1"/>
    <property type="match status" value="1"/>
</dbReference>
<dbReference type="Pfam" id="PF01381">
    <property type="entry name" value="HTH_3"/>
    <property type="match status" value="1"/>
</dbReference>
<keyword evidence="4" id="KW-0804">Transcription</keyword>
<dbReference type="PIRSF" id="PIRSF019251">
    <property type="entry name" value="Rv0465c"/>
    <property type="match status" value="1"/>
</dbReference>
<reference evidence="6 7" key="1">
    <citation type="submission" date="2023-09" db="EMBL/GenBank/DDBJ databases">
        <authorList>
            <person name="Rey-Velasco X."/>
        </authorList>
    </citation>
    <scope>NUCLEOTIDE SEQUENCE [LARGE SCALE GENOMIC DNA]</scope>
    <source>
        <strain evidence="6 7">W311</strain>
    </source>
</reference>
<dbReference type="InterPro" id="IPR010359">
    <property type="entry name" value="IrrE_HExxH"/>
</dbReference>
<organism evidence="6 7">
    <name type="scientific">Stakelama saccharophila</name>
    <dbReference type="NCBI Taxonomy" id="3075605"/>
    <lineage>
        <taxon>Bacteria</taxon>
        <taxon>Pseudomonadati</taxon>
        <taxon>Pseudomonadota</taxon>
        <taxon>Alphaproteobacteria</taxon>
        <taxon>Sphingomonadales</taxon>
        <taxon>Sphingomonadaceae</taxon>
        <taxon>Stakelama</taxon>
    </lineage>
</organism>
<dbReference type="Proteomes" id="UP001302249">
    <property type="component" value="Chromosome"/>
</dbReference>
<dbReference type="InterPro" id="IPR001387">
    <property type="entry name" value="Cro/C1-type_HTH"/>
</dbReference>
<keyword evidence="3" id="KW-0238">DNA-binding</keyword>
<evidence type="ECO:0000256" key="1">
    <source>
        <dbReference type="ARBA" id="ARBA00007227"/>
    </source>
</evidence>
<dbReference type="PANTHER" id="PTHR46797">
    <property type="entry name" value="HTH-TYPE TRANSCRIPTIONAL REGULATOR"/>
    <property type="match status" value="1"/>
</dbReference>
<accession>A0ABZ0B7L0</accession>
<sequence length="467" mass="50878">MAEGKLFAGHVVRRLRRQSGLTQAAMAEMLDISPSYLNLIERNQRPLSATLLLRLSERFDFDPRQLAANEPGGGADAVRRRLADPMFADLEIDRGELEEWLAGAPGGAEAFARAYDRIGQGGPAPMSGESDPAVPVRREIERWRNHFADLDAAAEEVADELRLGAGDLYGAIAERLRVRHQLSIRILPADVMPDLLRRLDLHARQLQLSELLDPASRTFAAAFQLAQNEARGGIEALVKAAGFATPAAERLYRRHLTGYFAAAVMMPYARFLRACEATGYDLEILQRRFGAGFEQVAHRLTTLSRVGARGLPFFMIRIDRAGQVSKRYAGASAAALVEAQARCPLWRLHHAFDRPGTLTAQLVDLDGSGDAGVARWFTMARTVTPPGRRYGGVEAMFAIGLGVEATLAAPLSAARGIDLAGEATPIGLGCRQCLRADCPQRSAAPAARALLINERERRMSAFTFAGD</sequence>
<dbReference type="Pfam" id="PF06114">
    <property type="entry name" value="Peptidase_M78"/>
    <property type="match status" value="1"/>
</dbReference>
<comment type="similarity">
    <text evidence="1">Belongs to the short-chain fatty acyl-CoA assimilation regulator (ScfR) family.</text>
</comment>
<keyword evidence="7" id="KW-1185">Reference proteome</keyword>
<dbReference type="SMART" id="SM00530">
    <property type="entry name" value="HTH_XRE"/>
    <property type="match status" value="1"/>
</dbReference>
<proteinExistence type="inferred from homology"/>
<dbReference type="EMBL" id="CP135076">
    <property type="protein sequence ID" value="WNO53368.1"/>
    <property type="molecule type" value="Genomic_DNA"/>
</dbReference>
<dbReference type="PANTHER" id="PTHR46797:SF23">
    <property type="entry name" value="HTH-TYPE TRANSCRIPTIONAL REGULATOR SUTR"/>
    <property type="match status" value="1"/>
</dbReference>